<keyword evidence="4" id="KW-0342">GTP-binding</keyword>
<evidence type="ECO:0000256" key="3">
    <source>
        <dbReference type="ARBA" id="ARBA00022801"/>
    </source>
</evidence>
<comment type="caution">
    <text evidence="8">The sequence shown here is derived from an EMBL/GenBank/DDBJ whole genome shotgun (WGS) entry which is preliminary data.</text>
</comment>
<dbReference type="GO" id="GO:0003677">
    <property type="term" value="F:DNA binding"/>
    <property type="evidence" value="ECO:0007669"/>
    <property type="project" value="InterPro"/>
</dbReference>
<feature type="transmembrane region" description="Helical" evidence="6">
    <location>
        <begin position="570"/>
        <end position="595"/>
    </location>
</feature>
<dbReference type="InterPro" id="IPR010982">
    <property type="entry name" value="Lambda_DNA-bd_dom_sf"/>
</dbReference>
<proteinExistence type="predicted"/>
<evidence type="ECO:0000256" key="6">
    <source>
        <dbReference type="SAM" id="Phobius"/>
    </source>
</evidence>
<dbReference type="SUPFAM" id="SSF52540">
    <property type="entry name" value="P-loop containing nucleoside triphosphate hydrolases"/>
    <property type="match status" value="1"/>
</dbReference>
<gene>
    <name evidence="8" type="ORF">DWZ25_09080</name>
</gene>
<feature type="transmembrane region" description="Helical" evidence="6">
    <location>
        <begin position="601"/>
        <end position="626"/>
    </location>
</feature>
<dbReference type="InterPro" id="IPR045063">
    <property type="entry name" value="Dynamin_N"/>
</dbReference>
<feature type="domain" description="Dynamin N-terminal" evidence="7">
    <location>
        <begin position="122"/>
        <end position="292"/>
    </location>
</feature>
<dbReference type="AlphaFoldDB" id="A0A3E2TW21"/>
<dbReference type="PANTHER" id="PTHR10465">
    <property type="entry name" value="TRANSMEMBRANE GTPASE FZO1"/>
    <property type="match status" value="1"/>
</dbReference>
<name>A0A3E2TW21_9FIRM</name>
<evidence type="ECO:0000313" key="8">
    <source>
        <dbReference type="EMBL" id="RGB85051.1"/>
    </source>
</evidence>
<dbReference type="Proteomes" id="UP000260782">
    <property type="component" value="Unassembled WGS sequence"/>
</dbReference>
<dbReference type="GO" id="GO:0008053">
    <property type="term" value="P:mitochondrial fusion"/>
    <property type="evidence" value="ECO:0007669"/>
    <property type="project" value="TreeGrafter"/>
</dbReference>
<evidence type="ECO:0000256" key="1">
    <source>
        <dbReference type="ARBA" id="ARBA00004370"/>
    </source>
</evidence>
<dbReference type="Gene3D" id="1.10.260.40">
    <property type="entry name" value="lambda repressor-like DNA-binding domains"/>
    <property type="match status" value="1"/>
</dbReference>
<sequence>MDFKSLRSDKLKLTQEEFANLYGISIQEVQELDKTGKPDMDLIVKIATKSGLDFNTILSYEKPRVKPINAKDTWEKTNFTKKSLSGYLNSALEQMDIPDDMRKNYIDDLEIGIMSKFVKPTVAIVGRSDTGKSTLINSLIGAEKMPAKWTPTTSTAVYVKHIKDRPAFIHDEAWIFKRECGNEKFWNSKRLYDEKYCEKWKVAGGDLSLLETYSTRQGGGLKTEAGSAVVFVDAPILLNCDIIDLPGYGTETASDDVITAKTAAHADVLIYLSLASGFLRIEDIEYLKNNVRTLPVLEKKGENGLKPLANLFVVASHADSVDNGNEISLANILKSGCERYMSTLSDSYWKSRAEESGYDYSPAVIQSRFFTYTTDIPALCEKFRNNLEAVLETIPEIVDTECKESVRAYVARKEPNLEAEIQKYEALVEDRQKYVELLKDIQDSDLERTAENDNKKREIKDLIHSLNGESLNECTKYCTSVLTVDEITRRIKSKGIKNKKEDIQQFASQLQDEMQSKCSDLLKERSEQLSVKVKEYVSDYQEGVQASFQEANLNADFDAGYAFASSLAKIGIIGGLGAFLAADAAFAFGSWAFLFGIGGQIALFANFLGPIGIVAGALISAGLGIMKLFGGGWEKSVAKKLVNAYEEKGVTDQYRKAINEYWAQTETAFDQAAEQLDQAWTAYVERLQTTVDSYDIEQIETSLTAAKGIQNFFEHIPL</sequence>
<comment type="subcellular location">
    <subcellularLocation>
        <location evidence="1">Membrane</location>
    </subcellularLocation>
</comment>
<dbReference type="Pfam" id="PF00350">
    <property type="entry name" value="Dynamin_N"/>
    <property type="match status" value="1"/>
</dbReference>
<evidence type="ECO:0000256" key="4">
    <source>
        <dbReference type="ARBA" id="ARBA00023134"/>
    </source>
</evidence>
<keyword evidence="6" id="KW-1133">Transmembrane helix</keyword>
<evidence type="ECO:0000313" key="9">
    <source>
        <dbReference type="Proteomes" id="UP000260782"/>
    </source>
</evidence>
<dbReference type="RefSeq" id="WP_015536597.1">
    <property type="nucleotide sequence ID" value="NZ_BNEV01000111.1"/>
</dbReference>
<accession>A0A3E2TW21</accession>
<dbReference type="InterPro" id="IPR027094">
    <property type="entry name" value="Mitofusin_fam"/>
</dbReference>
<dbReference type="InterPro" id="IPR027417">
    <property type="entry name" value="P-loop_NTPase"/>
</dbReference>
<reference evidence="8 9" key="1">
    <citation type="submission" date="2018-08" db="EMBL/GenBank/DDBJ databases">
        <title>A genome reference for cultivated species of the human gut microbiota.</title>
        <authorList>
            <person name="Zou Y."/>
            <person name="Xue W."/>
            <person name="Luo G."/>
        </authorList>
    </citation>
    <scope>NUCLEOTIDE SEQUENCE [LARGE SCALE GENOMIC DNA]</scope>
    <source>
        <strain evidence="8 9">AF31-14AC</strain>
    </source>
</reference>
<keyword evidence="6" id="KW-0812">Transmembrane</keyword>
<dbReference type="EMBL" id="QVES01000009">
    <property type="protein sequence ID" value="RGB85051.1"/>
    <property type="molecule type" value="Genomic_DNA"/>
</dbReference>
<dbReference type="Gene3D" id="3.40.50.300">
    <property type="entry name" value="P-loop containing nucleotide triphosphate hydrolases"/>
    <property type="match status" value="1"/>
</dbReference>
<organism evidence="8 9">
    <name type="scientific">Faecalibacterium prausnitzii</name>
    <dbReference type="NCBI Taxonomy" id="853"/>
    <lineage>
        <taxon>Bacteria</taxon>
        <taxon>Bacillati</taxon>
        <taxon>Bacillota</taxon>
        <taxon>Clostridia</taxon>
        <taxon>Eubacteriales</taxon>
        <taxon>Oscillospiraceae</taxon>
        <taxon>Faecalibacterium</taxon>
    </lineage>
</organism>
<dbReference type="PANTHER" id="PTHR10465:SF0">
    <property type="entry name" value="SARCALUMENIN"/>
    <property type="match status" value="1"/>
</dbReference>
<protein>
    <submittedName>
        <fullName evidence="8">Dynamin family protein</fullName>
    </submittedName>
</protein>
<keyword evidence="3" id="KW-0378">Hydrolase</keyword>
<dbReference type="GO" id="GO:0005525">
    <property type="term" value="F:GTP binding"/>
    <property type="evidence" value="ECO:0007669"/>
    <property type="project" value="UniProtKB-KW"/>
</dbReference>
<dbReference type="GO" id="GO:0003924">
    <property type="term" value="F:GTPase activity"/>
    <property type="evidence" value="ECO:0007669"/>
    <property type="project" value="InterPro"/>
</dbReference>
<evidence type="ECO:0000256" key="2">
    <source>
        <dbReference type="ARBA" id="ARBA00022741"/>
    </source>
</evidence>
<evidence type="ECO:0000259" key="7">
    <source>
        <dbReference type="Pfam" id="PF00350"/>
    </source>
</evidence>
<keyword evidence="2" id="KW-0547">Nucleotide-binding</keyword>
<dbReference type="GO" id="GO:0016020">
    <property type="term" value="C:membrane"/>
    <property type="evidence" value="ECO:0007669"/>
    <property type="project" value="UniProtKB-SubCell"/>
</dbReference>
<keyword evidence="5 6" id="KW-0472">Membrane</keyword>
<evidence type="ECO:0000256" key="5">
    <source>
        <dbReference type="ARBA" id="ARBA00023136"/>
    </source>
</evidence>